<dbReference type="OrthoDB" id="9795530at2"/>
<reference evidence="2 3" key="1">
    <citation type="submission" date="2017-05" db="EMBL/GenBank/DDBJ databases">
        <title>Genome Sequence of Loktanella vestfoldensis Strain SMR4r Isolated from a Culture of the Diatom Skeletonema marinoi.</title>
        <authorList>
            <person name="Topel M."/>
            <person name="Pinder M.I.M."/>
            <person name="Johansson O.N."/>
            <person name="Kourtchenko O."/>
            <person name="Godhe A."/>
            <person name="Clarke A.K."/>
        </authorList>
    </citation>
    <scope>NUCLEOTIDE SEQUENCE [LARGE SCALE GENOMIC DNA]</scope>
    <source>
        <strain evidence="2 3">SMR4r</strain>
    </source>
</reference>
<evidence type="ECO:0000313" key="3">
    <source>
        <dbReference type="Proteomes" id="UP000195273"/>
    </source>
</evidence>
<keyword evidence="3" id="KW-1185">Reference proteome</keyword>
<accession>A0A1Y0EGA2</accession>
<feature type="domain" description="Sulphur oxidation protein SoxZ" evidence="1">
    <location>
        <begin position="7"/>
        <end position="95"/>
    </location>
</feature>
<dbReference type="InterPro" id="IPR014756">
    <property type="entry name" value="Ig_E-set"/>
</dbReference>
<dbReference type="AlphaFoldDB" id="A0A1Y0EGA2"/>
<evidence type="ECO:0000313" key="2">
    <source>
        <dbReference type="EMBL" id="ARU02676.1"/>
    </source>
</evidence>
<dbReference type="SUPFAM" id="SSF81296">
    <property type="entry name" value="E set domains"/>
    <property type="match status" value="1"/>
</dbReference>
<dbReference type="Pfam" id="PF08770">
    <property type="entry name" value="SoxZ"/>
    <property type="match status" value="1"/>
</dbReference>
<dbReference type="EMBL" id="CP021431">
    <property type="protein sequence ID" value="ARU02676.1"/>
    <property type="molecule type" value="Genomic_DNA"/>
</dbReference>
<evidence type="ECO:0000259" key="1">
    <source>
        <dbReference type="Pfam" id="PF08770"/>
    </source>
</evidence>
<organism evidence="2 3">
    <name type="scientific">Yoonia vestfoldensis</name>
    <dbReference type="NCBI Taxonomy" id="245188"/>
    <lineage>
        <taxon>Bacteria</taxon>
        <taxon>Pseudomonadati</taxon>
        <taxon>Pseudomonadota</taxon>
        <taxon>Alphaproteobacteria</taxon>
        <taxon>Rhodobacterales</taxon>
        <taxon>Paracoccaceae</taxon>
        <taxon>Yoonia</taxon>
    </lineage>
</organism>
<dbReference type="InterPro" id="IPR013783">
    <property type="entry name" value="Ig-like_fold"/>
</dbReference>
<dbReference type="STRING" id="1122181.GCA_000382265_00941"/>
<gene>
    <name evidence="2" type="ORF">LOKVESSMR4R_03404</name>
</gene>
<dbReference type="InterPro" id="IPR014880">
    <property type="entry name" value="SoxZ_dom"/>
</dbReference>
<dbReference type="KEGG" id="lvs:LOKVESSMR4R_03404"/>
<proteinExistence type="predicted"/>
<protein>
    <submittedName>
        <fullName evidence="2">Sulfur oxidation protein SoxZ</fullName>
    </submittedName>
</protein>
<sequence length="101" mass="11095">MPTPRVRLPRSASAGEEIEIRTLIDHPMITAVSSSDPRDMLATFTATMNGQTVFSYDFANGSAANPTFTFYVRAAAPGDFRFVWTHEDGTEYVAEESLSLS</sequence>
<name>A0A1Y0EGA2_9RHOB</name>
<dbReference type="Gene3D" id="2.60.40.10">
    <property type="entry name" value="Immunoglobulins"/>
    <property type="match status" value="1"/>
</dbReference>
<dbReference type="Proteomes" id="UP000195273">
    <property type="component" value="Chromosome"/>
</dbReference>
<dbReference type="RefSeq" id="WP_087211057.1">
    <property type="nucleotide sequence ID" value="NZ_CP021431.1"/>
</dbReference>